<gene>
    <name evidence="1" type="ORF">L3Q82_024476</name>
</gene>
<proteinExistence type="predicted"/>
<accession>A0ACB8WQM4</accession>
<dbReference type="EMBL" id="CM041537">
    <property type="protein sequence ID" value="KAI3369592.1"/>
    <property type="molecule type" value="Genomic_DNA"/>
</dbReference>
<evidence type="ECO:0000313" key="1">
    <source>
        <dbReference type="EMBL" id="KAI3369592.1"/>
    </source>
</evidence>
<name>A0ACB8WQM4_9TELE</name>
<dbReference type="Proteomes" id="UP000831701">
    <property type="component" value="Chromosome 7"/>
</dbReference>
<sequence>MRLVCWCKHGPACYFPVSTHNPPLAWSFPDRWLVAVRTEQKPAVDLEGWVRHVVAQPGFRKTKHRTVPHLTGGAPQPQSKRRSRWLRCSRVMAASGGGGQGSAGSDSCLERRSREEDVGEGLIRPAKKISVQSATLTPSPPSSGPARTSPA</sequence>
<reference evidence="1" key="1">
    <citation type="submission" date="2022-04" db="EMBL/GenBank/DDBJ databases">
        <title>Jade perch genome.</title>
        <authorList>
            <person name="Chao B."/>
        </authorList>
    </citation>
    <scope>NUCLEOTIDE SEQUENCE</scope>
    <source>
        <strain evidence="1">CB-2022</strain>
    </source>
</reference>
<organism evidence="1 2">
    <name type="scientific">Scortum barcoo</name>
    <name type="common">barcoo grunter</name>
    <dbReference type="NCBI Taxonomy" id="214431"/>
    <lineage>
        <taxon>Eukaryota</taxon>
        <taxon>Metazoa</taxon>
        <taxon>Chordata</taxon>
        <taxon>Craniata</taxon>
        <taxon>Vertebrata</taxon>
        <taxon>Euteleostomi</taxon>
        <taxon>Actinopterygii</taxon>
        <taxon>Neopterygii</taxon>
        <taxon>Teleostei</taxon>
        <taxon>Neoteleostei</taxon>
        <taxon>Acanthomorphata</taxon>
        <taxon>Eupercaria</taxon>
        <taxon>Centrarchiformes</taxon>
        <taxon>Terapontoidei</taxon>
        <taxon>Terapontidae</taxon>
        <taxon>Scortum</taxon>
    </lineage>
</organism>
<evidence type="ECO:0000313" key="2">
    <source>
        <dbReference type="Proteomes" id="UP000831701"/>
    </source>
</evidence>
<comment type="caution">
    <text evidence="1">The sequence shown here is derived from an EMBL/GenBank/DDBJ whole genome shotgun (WGS) entry which is preliminary data.</text>
</comment>
<keyword evidence="2" id="KW-1185">Reference proteome</keyword>
<feature type="non-terminal residue" evidence="1">
    <location>
        <position position="151"/>
    </location>
</feature>
<protein>
    <submittedName>
        <fullName evidence="1">Uncharacterized protein</fullName>
    </submittedName>
</protein>